<keyword evidence="4" id="KW-1185">Reference proteome</keyword>
<feature type="compositionally biased region" description="Basic and acidic residues" evidence="1">
    <location>
        <begin position="280"/>
        <end position="307"/>
    </location>
</feature>
<evidence type="ECO:0000313" key="4">
    <source>
        <dbReference type="Proteomes" id="UP000002035"/>
    </source>
</evidence>
<organism evidence="3 4">
    <name type="scientific">Arthroderma otae (strain ATCC MYA-4605 / CBS 113480)</name>
    <name type="common">Microsporum canis</name>
    <dbReference type="NCBI Taxonomy" id="554155"/>
    <lineage>
        <taxon>Eukaryota</taxon>
        <taxon>Fungi</taxon>
        <taxon>Dikarya</taxon>
        <taxon>Ascomycota</taxon>
        <taxon>Pezizomycotina</taxon>
        <taxon>Eurotiomycetes</taxon>
        <taxon>Eurotiomycetidae</taxon>
        <taxon>Onygenales</taxon>
        <taxon>Arthrodermataceae</taxon>
        <taxon>Microsporum</taxon>
    </lineage>
</organism>
<protein>
    <recommendedName>
        <fullName evidence="5">Endosomal SPRY domain-containing protein</fullName>
    </recommendedName>
</protein>
<accession>C5FP56</accession>
<dbReference type="EMBL" id="DS995704">
    <property type="protein sequence ID" value="EEQ31372.1"/>
    <property type="molecule type" value="Genomic_DNA"/>
</dbReference>
<sequence length="403" mass="45549">MLPTRSLETSMKVTNVITARDKETTTAVIPAYGQGSIDPHSINMQGLLALFALLGAAFVIASIWFFFWAKNGGFIWRETDWDDYKSTVLRRKGPDGRTLSNATRSTALGGGSIVAREYRDFDDATTTMDTETVATGKPRKKGFRATAREKLWRRQKESDWEGGHDEDMRAYRHEKPAEVGGMNREADGTYHGSDFTVTNTNTHTNTQDGRSEAGYTYTHTYDEKSEWTQSQAGYTNQYEEMDISRGRNVSGFSFVAGQDDAVTYVTEEQQPLREPSPPPRRRDNERRSEVSRSEVSRSEVSHSDTERRSRRARHTQRPRGPRGSASSSRQSSSRKRTSTTGYTEPLNMSEYSYTHLDGSDIGTGNMSYHQPLPALSKGYRRGRGRRRDSLSDSEGEDYESRRS</sequence>
<proteinExistence type="predicted"/>
<dbReference type="RefSeq" id="XP_002846454.1">
    <property type="nucleotide sequence ID" value="XM_002846408.1"/>
</dbReference>
<evidence type="ECO:0000256" key="1">
    <source>
        <dbReference type="SAM" id="MobiDB-lite"/>
    </source>
</evidence>
<dbReference type="AlphaFoldDB" id="C5FP56"/>
<gene>
    <name evidence="3" type="ORF">MCYG_04191</name>
</gene>
<evidence type="ECO:0000313" key="3">
    <source>
        <dbReference type="EMBL" id="EEQ31372.1"/>
    </source>
</evidence>
<evidence type="ECO:0008006" key="5">
    <source>
        <dbReference type="Google" id="ProtNLM"/>
    </source>
</evidence>
<dbReference type="OrthoDB" id="5393404at2759"/>
<dbReference type="OMA" id="SRSEYQY"/>
<feature type="compositionally biased region" description="Basic residues" evidence="1">
    <location>
        <begin position="308"/>
        <end position="320"/>
    </location>
</feature>
<dbReference type="GeneID" id="9224524"/>
<feature type="region of interest" description="Disordered" evidence="1">
    <location>
        <begin position="266"/>
        <end position="403"/>
    </location>
</feature>
<evidence type="ECO:0000256" key="2">
    <source>
        <dbReference type="SAM" id="Phobius"/>
    </source>
</evidence>
<dbReference type="HOGENOM" id="CLU_038401_1_0_1"/>
<dbReference type="eggNOG" id="ENOG502SPZ1">
    <property type="taxonomic scope" value="Eukaryota"/>
</dbReference>
<feature type="compositionally biased region" description="Low complexity" evidence="1">
    <location>
        <begin position="321"/>
        <end position="331"/>
    </location>
</feature>
<keyword evidence="2" id="KW-1133">Transmembrane helix</keyword>
<dbReference type="STRING" id="554155.C5FP56"/>
<reference evidence="4" key="1">
    <citation type="journal article" date="2012" name="MBio">
        <title>Comparative genome analysis of Trichophyton rubrum and related dermatophytes reveals candidate genes involved in infection.</title>
        <authorList>
            <person name="Martinez D.A."/>
            <person name="Oliver B.G."/>
            <person name="Graeser Y."/>
            <person name="Goldberg J.M."/>
            <person name="Li W."/>
            <person name="Martinez-Rossi N.M."/>
            <person name="Monod M."/>
            <person name="Shelest E."/>
            <person name="Barton R.C."/>
            <person name="Birch E."/>
            <person name="Brakhage A.A."/>
            <person name="Chen Z."/>
            <person name="Gurr S.J."/>
            <person name="Heiman D."/>
            <person name="Heitman J."/>
            <person name="Kosti I."/>
            <person name="Rossi A."/>
            <person name="Saif S."/>
            <person name="Samalova M."/>
            <person name="Saunders C.W."/>
            <person name="Shea T."/>
            <person name="Summerbell R.C."/>
            <person name="Xu J."/>
            <person name="Young S."/>
            <person name="Zeng Q."/>
            <person name="Birren B.W."/>
            <person name="Cuomo C.A."/>
            <person name="White T.C."/>
        </authorList>
    </citation>
    <scope>NUCLEOTIDE SEQUENCE [LARGE SCALE GENOMIC DNA]</scope>
    <source>
        <strain evidence="4">ATCC MYA-4605 / CBS 113480</strain>
    </source>
</reference>
<dbReference type="Proteomes" id="UP000002035">
    <property type="component" value="Unassembled WGS sequence"/>
</dbReference>
<keyword evidence="2" id="KW-0812">Transmembrane</keyword>
<dbReference type="VEuPathDB" id="FungiDB:MCYG_04191"/>
<keyword evidence="2" id="KW-0472">Membrane</keyword>
<name>C5FP56_ARTOC</name>
<feature type="transmembrane region" description="Helical" evidence="2">
    <location>
        <begin position="47"/>
        <end position="67"/>
    </location>
</feature>